<name>A0ABY9JYI5_9BACI</name>
<protein>
    <submittedName>
        <fullName evidence="1">DUF3906 family protein</fullName>
    </submittedName>
</protein>
<evidence type="ECO:0000313" key="1">
    <source>
        <dbReference type="EMBL" id="WLR43588.1"/>
    </source>
</evidence>
<proteinExistence type="predicted"/>
<keyword evidence="2" id="KW-1185">Reference proteome</keyword>
<organism evidence="1 2">
    <name type="scientific">Bacillus carboniphilus</name>
    <dbReference type="NCBI Taxonomy" id="86663"/>
    <lineage>
        <taxon>Bacteria</taxon>
        <taxon>Bacillati</taxon>
        <taxon>Bacillota</taxon>
        <taxon>Bacilli</taxon>
        <taxon>Bacillales</taxon>
        <taxon>Bacillaceae</taxon>
        <taxon>Bacillus</taxon>
    </lineage>
</organism>
<gene>
    <name evidence="1" type="ORF">LC087_05390</name>
</gene>
<accession>A0ABY9JYI5</accession>
<evidence type="ECO:0000313" key="2">
    <source>
        <dbReference type="Proteomes" id="UP001197974"/>
    </source>
</evidence>
<dbReference type="RefSeq" id="WP_226538392.1">
    <property type="nucleotide sequence ID" value="NZ_CP129013.1"/>
</dbReference>
<dbReference type="EMBL" id="CP129013">
    <property type="protein sequence ID" value="WLR43588.1"/>
    <property type="molecule type" value="Genomic_DNA"/>
</dbReference>
<sequence length="71" mass="8129">MNIYRFEVKCEQGLVPVIIIADTDEIAFKQVDIELEKYYISVPQIDEIVLYEKKNAKKTTGFVLAASFLEG</sequence>
<reference evidence="1 2" key="1">
    <citation type="submission" date="2023-06" db="EMBL/GenBank/DDBJ databases">
        <title>Five Gram-positive bacteria isolated from mangrove sediments in Shenzhen, Guangdong, China.</title>
        <authorList>
            <person name="Yu S."/>
            <person name="Zheng W."/>
            <person name="Huang Y."/>
        </authorList>
    </citation>
    <scope>NUCLEOTIDE SEQUENCE [LARGE SCALE GENOMIC DNA]</scope>
    <source>
        <strain evidence="1 2">SaN35-3</strain>
    </source>
</reference>
<dbReference type="InterPro" id="IPR024998">
    <property type="entry name" value="DUF3906"/>
</dbReference>
<dbReference type="Proteomes" id="UP001197974">
    <property type="component" value="Chromosome"/>
</dbReference>
<dbReference type="Pfam" id="PF13046">
    <property type="entry name" value="DUF3906"/>
    <property type="match status" value="1"/>
</dbReference>